<name>A0A8J2PLH5_9HEXA</name>
<keyword evidence="2" id="KW-1185">Reference proteome</keyword>
<protein>
    <submittedName>
        <fullName evidence="1">Uncharacterized protein</fullName>
    </submittedName>
</protein>
<dbReference type="AlphaFoldDB" id="A0A8J2PLH5"/>
<evidence type="ECO:0000313" key="2">
    <source>
        <dbReference type="Proteomes" id="UP000708208"/>
    </source>
</evidence>
<sequence>MIEIPNESLHWAIAKLVQGESSYEEIKQELLNKPKNKRNSVEQFTLKSETCSNCIKADVSKLPGIYGNPSQGEIKISLNESDPKGNLYFQHGVYGKAYIRVKPTLELLLEWDSEVAIADALAGGSEEVPDIYLYFVDEDNFYYSSPLFMYTRNLTFETLPEIPWAPGSCTGV</sequence>
<organism evidence="1 2">
    <name type="scientific">Allacma fusca</name>
    <dbReference type="NCBI Taxonomy" id="39272"/>
    <lineage>
        <taxon>Eukaryota</taxon>
        <taxon>Metazoa</taxon>
        <taxon>Ecdysozoa</taxon>
        <taxon>Arthropoda</taxon>
        <taxon>Hexapoda</taxon>
        <taxon>Collembola</taxon>
        <taxon>Symphypleona</taxon>
        <taxon>Sminthuridae</taxon>
        <taxon>Allacma</taxon>
    </lineage>
</organism>
<proteinExistence type="predicted"/>
<reference evidence="1" key="1">
    <citation type="submission" date="2021-06" db="EMBL/GenBank/DDBJ databases">
        <authorList>
            <person name="Hodson N. C."/>
            <person name="Mongue J. A."/>
            <person name="Jaron S. K."/>
        </authorList>
    </citation>
    <scope>NUCLEOTIDE SEQUENCE</scope>
</reference>
<accession>A0A8J2PLH5</accession>
<gene>
    <name evidence="1" type="ORF">AFUS01_LOCUS28837</name>
</gene>
<dbReference type="Proteomes" id="UP000708208">
    <property type="component" value="Unassembled WGS sequence"/>
</dbReference>
<dbReference type="EMBL" id="CAJVCH010417802">
    <property type="protein sequence ID" value="CAG7818324.1"/>
    <property type="molecule type" value="Genomic_DNA"/>
</dbReference>
<comment type="caution">
    <text evidence="1">The sequence shown here is derived from an EMBL/GenBank/DDBJ whole genome shotgun (WGS) entry which is preliminary data.</text>
</comment>
<evidence type="ECO:0000313" key="1">
    <source>
        <dbReference type="EMBL" id="CAG7818324.1"/>
    </source>
</evidence>